<keyword evidence="2" id="KW-1185">Reference proteome</keyword>
<dbReference type="Proteomes" id="UP000320496">
    <property type="component" value="Chromosome"/>
</dbReference>
<organism evidence="1 2">
    <name type="scientific">Maioricimonas rarisocia</name>
    <dbReference type="NCBI Taxonomy" id="2528026"/>
    <lineage>
        <taxon>Bacteria</taxon>
        <taxon>Pseudomonadati</taxon>
        <taxon>Planctomycetota</taxon>
        <taxon>Planctomycetia</taxon>
        <taxon>Planctomycetales</taxon>
        <taxon>Planctomycetaceae</taxon>
        <taxon>Maioricimonas</taxon>
    </lineage>
</organism>
<dbReference type="KEGG" id="mri:Mal4_39570"/>
<dbReference type="EMBL" id="CP036275">
    <property type="protein sequence ID" value="QDU39611.1"/>
    <property type="molecule type" value="Genomic_DNA"/>
</dbReference>
<gene>
    <name evidence="1" type="ORF">Mal4_39570</name>
</gene>
<dbReference type="AlphaFoldDB" id="A0A517ZB04"/>
<accession>A0A517ZB04</accession>
<evidence type="ECO:0000313" key="2">
    <source>
        <dbReference type="Proteomes" id="UP000320496"/>
    </source>
</evidence>
<reference evidence="1 2" key="1">
    <citation type="submission" date="2019-02" db="EMBL/GenBank/DDBJ databases">
        <title>Deep-cultivation of Planctomycetes and their phenomic and genomic characterization uncovers novel biology.</title>
        <authorList>
            <person name="Wiegand S."/>
            <person name="Jogler M."/>
            <person name="Boedeker C."/>
            <person name="Pinto D."/>
            <person name="Vollmers J."/>
            <person name="Rivas-Marin E."/>
            <person name="Kohn T."/>
            <person name="Peeters S.H."/>
            <person name="Heuer A."/>
            <person name="Rast P."/>
            <person name="Oberbeckmann S."/>
            <person name="Bunk B."/>
            <person name="Jeske O."/>
            <person name="Meyerdierks A."/>
            <person name="Storesund J.E."/>
            <person name="Kallscheuer N."/>
            <person name="Luecker S."/>
            <person name="Lage O.M."/>
            <person name="Pohl T."/>
            <person name="Merkel B.J."/>
            <person name="Hornburger P."/>
            <person name="Mueller R.-W."/>
            <person name="Bruemmer F."/>
            <person name="Labrenz M."/>
            <person name="Spormann A.M."/>
            <person name="Op den Camp H."/>
            <person name="Overmann J."/>
            <person name="Amann R."/>
            <person name="Jetten M.S.M."/>
            <person name="Mascher T."/>
            <person name="Medema M.H."/>
            <person name="Devos D.P."/>
            <person name="Kaster A.-K."/>
            <person name="Ovreas L."/>
            <person name="Rohde M."/>
            <person name="Galperin M.Y."/>
            <person name="Jogler C."/>
        </authorList>
    </citation>
    <scope>NUCLEOTIDE SEQUENCE [LARGE SCALE GENOMIC DNA]</scope>
    <source>
        <strain evidence="1 2">Mal4</strain>
    </source>
</reference>
<protein>
    <submittedName>
        <fullName evidence="1">Uncharacterized protein</fullName>
    </submittedName>
</protein>
<name>A0A517ZB04_9PLAN</name>
<sequence>MDVSVGRVIQARPHEVLRHVVVASERPLNYVC</sequence>
<proteinExistence type="predicted"/>
<evidence type="ECO:0000313" key="1">
    <source>
        <dbReference type="EMBL" id="QDU39611.1"/>
    </source>
</evidence>